<evidence type="ECO:0000259" key="1">
    <source>
        <dbReference type="PROSITE" id="PS51186"/>
    </source>
</evidence>
<sequence>MPFPASVPELTDGVVLLRAHRPTDADGIVGQSNDPASMRWTTVPRPYAGKQAQEFLASIEAGWNAGEGNLHWAICEVSAPERYLGTIDLRERPGGTAEVGFGLHPDGRGRGVMARAVRLLACHYFTERGGRRLYWYAERGNWASWRVAWACGFQHHGLLPLKLAGLADVPGDPARDGWVASVGAEDDLGRPAAPWYVPPVLDGDDIRLRPWRESDSESVEAADHPAHFVPAGAIPTPENWAAWFERRLGVMSRGTSVNWCIADARSDRALGEALVFVHNGSLDAADTAELGYYLFPSARGRGAAKEAARLATAHAFTPREAGGLGLRRLVAETAADNAASNAVLESAGFTRWGHEAAATAPDGSIGPADHWERLAP</sequence>
<dbReference type="PROSITE" id="PS51186">
    <property type="entry name" value="GNAT"/>
    <property type="match status" value="2"/>
</dbReference>
<name>A0ABP4XAD7_9MICO</name>
<dbReference type="InterPro" id="IPR000182">
    <property type="entry name" value="GNAT_dom"/>
</dbReference>
<feature type="domain" description="N-acetyltransferase" evidence="1">
    <location>
        <begin position="15"/>
        <end position="175"/>
    </location>
</feature>
<dbReference type="EMBL" id="BAAAPN010000103">
    <property type="protein sequence ID" value="GAA1775184.1"/>
    <property type="molecule type" value="Genomic_DNA"/>
</dbReference>
<dbReference type="InterPro" id="IPR051908">
    <property type="entry name" value="Ribosomal_N-acetyltransferase"/>
</dbReference>
<dbReference type="Pfam" id="PF13302">
    <property type="entry name" value="Acetyltransf_3"/>
    <property type="match status" value="2"/>
</dbReference>
<dbReference type="Proteomes" id="UP001501475">
    <property type="component" value="Unassembled WGS sequence"/>
</dbReference>
<proteinExistence type="predicted"/>
<organism evidence="2 3">
    <name type="scientific">Nostocoides vanveenii</name>
    <dbReference type="NCBI Taxonomy" id="330835"/>
    <lineage>
        <taxon>Bacteria</taxon>
        <taxon>Bacillati</taxon>
        <taxon>Actinomycetota</taxon>
        <taxon>Actinomycetes</taxon>
        <taxon>Micrococcales</taxon>
        <taxon>Intrasporangiaceae</taxon>
        <taxon>Nostocoides</taxon>
    </lineage>
</organism>
<dbReference type="SUPFAM" id="SSF55729">
    <property type="entry name" value="Acyl-CoA N-acyltransferases (Nat)"/>
    <property type="match status" value="2"/>
</dbReference>
<feature type="domain" description="N-acetyltransferase" evidence="1">
    <location>
        <begin position="206"/>
        <end position="376"/>
    </location>
</feature>
<protein>
    <recommendedName>
        <fullName evidence="1">N-acetyltransferase domain-containing protein</fullName>
    </recommendedName>
</protein>
<keyword evidence="3" id="KW-1185">Reference proteome</keyword>
<evidence type="ECO:0000313" key="2">
    <source>
        <dbReference type="EMBL" id="GAA1775184.1"/>
    </source>
</evidence>
<gene>
    <name evidence="2" type="ORF">GCM10009810_35150</name>
</gene>
<comment type="caution">
    <text evidence="2">The sequence shown here is derived from an EMBL/GenBank/DDBJ whole genome shotgun (WGS) entry which is preliminary data.</text>
</comment>
<dbReference type="PANTHER" id="PTHR43441">
    <property type="entry name" value="RIBOSOMAL-PROTEIN-SERINE ACETYLTRANSFERASE"/>
    <property type="match status" value="1"/>
</dbReference>
<dbReference type="Gene3D" id="3.40.630.30">
    <property type="match status" value="2"/>
</dbReference>
<evidence type="ECO:0000313" key="3">
    <source>
        <dbReference type="Proteomes" id="UP001501475"/>
    </source>
</evidence>
<reference evidence="3" key="1">
    <citation type="journal article" date="2019" name="Int. J. Syst. Evol. Microbiol.">
        <title>The Global Catalogue of Microorganisms (GCM) 10K type strain sequencing project: providing services to taxonomists for standard genome sequencing and annotation.</title>
        <authorList>
            <consortium name="The Broad Institute Genomics Platform"/>
            <consortium name="The Broad Institute Genome Sequencing Center for Infectious Disease"/>
            <person name="Wu L."/>
            <person name="Ma J."/>
        </authorList>
    </citation>
    <scope>NUCLEOTIDE SEQUENCE [LARGE SCALE GENOMIC DNA]</scope>
    <source>
        <strain evidence="3">JCM 15591</strain>
    </source>
</reference>
<dbReference type="RefSeq" id="WP_344068783.1">
    <property type="nucleotide sequence ID" value="NZ_BAAAPN010000103.1"/>
</dbReference>
<dbReference type="InterPro" id="IPR016181">
    <property type="entry name" value="Acyl_CoA_acyltransferase"/>
</dbReference>
<accession>A0ABP4XAD7</accession>
<dbReference type="PANTHER" id="PTHR43441:SF10">
    <property type="entry name" value="ACETYLTRANSFERASE"/>
    <property type="match status" value="1"/>
</dbReference>